<dbReference type="PANTHER" id="PTHR10117:SF54">
    <property type="entry name" value="TRANSIENT RECEPTOR POTENTIAL-GAMMA PROTEIN"/>
    <property type="match status" value="1"/>
</dbReference>
<dbReference type="GO" id="GO:0005886">
    <property type="term" value="C:plasma membrane"/>
    <property type="evidence" value="ECO:0007669"/>
    <property type="project" value="TreeGrafter"/>
</dbReference>
<evidence type="ECO:0000313" key="10">
    <source>
        <dbReference type="EMBL" id="KAK7575757.1"/>
    </source>
</evidence>
<evidence type="ECO:0000256" key="2">
    <source>
        <dbReference type="ARBA" id="ARBA00022448"/>
    </source>
</evidence>
<dbReference type="AlphaFoldDB" id="A0AAN9TJS3"/>
<proteinExistence type="predicted"/>
<dbReference type="GO" id="GO:0070679">
    <property type="term" value="F:inositol 1,4,5 trisphosphate binding"/>
    <property type="evidence" value="ECO:0007669"/>
    <property type="project" value="TreeGrafter"/>
</dbReference>
<organism evidence="10 11">
    <name type="scientific">Parthenolecanium corni</name>
    <dbReference type="NCBI Taxonomy" id="536013"/>
    <lineage>
        <taxon>Eukaryota</taxon>
        <taxon>Metazoa</taxon>
        <taxon>Ecdysozoa</taxon>
        <taxon>Arthropoda</taxon>
        <taxon>Hexapoda</taxon>
        <taxon>Insecta</taxon>
        <taxon>Pterygota</taxon>
        <taxon>Neoptera</taxon>
        <taxon>Paraneoptera</taxon>
        <taxon>Hemiptera</taxon>
        <taxon>Sternorrhyncha</taxon>
        <taxon>Coccoidea</taxon>
        <taxon>Coccidae</taxon>
        <taxon>Parthenolecanium</taxon>
    </lineage>
</organism>
<evidence type="ECO:0000256" key="8">
    <source>
        <dbReference type="SAM" id="Phobius"/>
    </source>
</evidence>
<evidence type="ECO:0000259" key="9">
    <source>
        <dbReference type="Pfam" id="PF00520"/>
    </source>
</evidence>
<feature type="transmembrane region" description="Helical" evidence="8">
    <location>
        <begin position="99"/>
        <end position="121"/>
    </location>
</feature>
<keyword evidence="5" id="KW-0406">Ion transport</keyword>
<keyword evidence="11" id="KW-1185">Reference proteome</keyword>
<feature type="domain" description="Ion transport" evidence="9">
    <location>
        <begin position="162"/>
        <end position="349"/>
    </location>
</feature>
<dbReference type="Proteomes" id="UP001367676">
    <property type="component" value="Unassembled WGS sequence"/>
</dbReference>
<feature type="transmembrane region" description="Helical" evidence="8">
    <location>
        <begin position="199"/>
        <end position="217"/>
    </location>
</feature>
<name>A0AAN9TJS3_9HEMI</name>
<dbReference type="GO" id="GO:0015279">
    <property type="term" value="F:store-operated calcium channel activity"/>
    <property type="evidence" value="ECO:0007669"/>
    <property type="project" value="TreeGrafter"/>
</dbReference>
<dbReference type="GO" id="GO:0051480">
    <property type="term" value="P:regulation of cytosolic calcium ion concentration"/>
    <property type="evidence" value="ECO:0007669"/>
    <property type="project" value="TreeGrafter"/>
</dbReference>
<evidence type="ECO:0000256" key="3">
    <source>
        <dbReference type="ARBA" id="ARBA00022692"/>
    </source>
</evidence>
<keyword evidence="3 8" id="KW-0812">Transmembrane</keyword>
<comment type="caution">
    <text evidence="10">The sequence shown here is derived from an EMBL/GenBank/DDBJ whole genome shotgun (WGS) entry which is preliminary data.</text>
</comment>
<evidence type="ECO:0000256" key="4">
    <source>
        <dbReference type="ARBA" id="ARBA00022989"/>
    </source>
</evidence>
<evidence type="ECO:0000256" key="1">
    <source>
        <dbReference type="ARBA" id="ARBA00004141"/>
    </source>
</evidence>
<feature type="transmembrane region" description="Helical" evidence="8">
    <location>
        <begin position="238"/>
        <end position="256"/>
    </location>
</feature>
<evidence type="ECO:0000256" key="6">
    <source>
        <dbReference type="ARBA" id="ARBA00023136"/>
    </source>
</evidence>
<comment type="subcellular location">
    <subcellularLocation>
        <location evidence="1">Membrane</location>
        <topology evidence="1">Multi-pass membrane protein</topology>
    </subcellularLocation>
</comment>
<dbReference type="Pfam" id="PF00520">
    <property type="entry name" value="Ion_trans"/>
    <property type="match status" value="1"/>
</dbReference>
<evidence type="ECO:0000256" key="5">
    <source>
        <dbReference type="ARBA" id="ARBA00023065"/>
    </source>
</evidence>
<dbReference type="GO" id="GO:0034703">
    <property type="term" value="C:cation channel complex"/>
    <property type="evidence" value="ECO:0007669"/>
    <property type="project" value="TreeGrafter"/>
</dbReference>
<reference evidence="10 11" key="1">
    <citation type="submission" date="2024-03" db="EMBL/GenBank/DDBJ databases">
        <title>Adaptation during the transition from Ophiocordyceps entomopathogen to insect associate is accompanied by gene loss and intensified selection.</title>
        <authorList>
            <person name="Ward C.M."/>
            <person name="Onetto C.A."/>
            <person name="Borneman A.R."/>
        </authorList>
    </citation>
    <scope>NUCLEOTIDE SEQUENCE [LARGE SCALE GENOMIC DNA]</scope>
    <source>
        <strain evidence="10">AWRI1</strain>
        <tissue evidence="10">Single Adult Female</tissue>
    </source>
</reference>
<dbReference type="InterPro" id="IPR005821">
    <property type="entry name" value="Ion_trans_dom"/>
</dbReference>
<feature type="transmembrane region" description="Helical" evidence="8">
    <location>
        <begin position="313"/>
        <end position="335"/>
    </location>
</feature>
<feature type="transmembrane region" description="Helical" evidence="8">
    <location>
        <begin position="282"/>
        <end position="301"/>
    </location>
</feature>
<dbReference type="InterPro" id="IPR002153">
    <property type="entry name" value="TRPC_channel"/>
</dbReference>
<evidence type="ECO:0000313" key="11">
    <source>
        <dbReference type="Proteomes" id="UP001367676"/>
    </source>
</evidence>
<sequence>MGTELLALAAGADSAGKILTATDRRNIEFLDVLIENEQKETIAHAVVQRYLQEVWQGNLNWAGWKTILLFFGFLFCPPVWIGFTLSLGHKYNQIPIIKYMSYLTSHLYLMALLMIVGITPIYPIQRPKLMPYWYEWILLVWLSGLLLFELTNPSDKSGLGWVKVSVLLFGISGVAVHLFGWAYVEPSSWPMLMYMRNQMFAVAFLLACVQILDFLSFHHLFGPWAIIIGDLMKDLARFLAVLAIFVVGFAMHVVALNQPNKGSFVDKSATKHPFSDVRMNPIVAFELLFFAVFGQATAEGLQKQEKQAEWTIVLFKIVYGIYMLVSVVVLINLLIAMMSDTYQRIQAQSDIEWKYGLAKLIRNMHRTTTTPSPINLITTWLMFLIHFCKQKMKQRKKPSLLQLVSFHSKNRLSARTKMGARWLAKVKKSQVVPKDSANVGVVHLSPLGSQLSFGTTTRIENVADWETIAKKYRLLMGDVEENKGRDTGAVSTDSIVISNSSEIGLIQQNNVNLANPPTCLIFRLDVSFFGQLSQFSAGCLIFRPVVSIFGWMSQFSAGCLIFRSVFSIFSWMSHFSSSCLNFRLGVSIFG</sequence>
<evidence type="ECO:0000256" key="7">
    <source>
        <dbReference type="ARBA" id="ARBA00023303"/>
    </source>
</evidence>
<dbReference type="PANTHER" id="PTHR10117">
    <property type="entry name" value="TRANSIENT RECEPTOR POTENTIAL CHANNEL"/>
    <property type="match status" value="1"/>
</dbReference>
<feature type="transmembrane region" description="Helical" evidence="8">
    <location>
        <begin position="164"/>
        <end position="184"/>
    </location>
</feature>
<keyword evidence="7" id="KW-0407">Ion channel</keyword>
<keyword evidence="6 8" id="KW-0472">Membrane</keyword>
<dbReference type="PRINTS" id="PR01097">
    <property type="entry name" value="TRNSRECEPTRP"/>
</dbReference>
<dbReference type="EMBL" id="JBBCAQ010000036">
    <property type="protein sequence ID" value="KAK7575757.1"/>
    <property type="molecule type" value="Genomic_DNA"/>
</dbReference>
<feature type="transmembrane region" description="Helical" evidence="8">
    <location>
        <begin position="133"/>
        <end position="152"/>
    </location>
</feature>
<feature type="transmembrane region" description="Helical" evidence="8">
    <location>
        <begin position="372"/>
        <end position="388"/>
    </location>
</feature>
<gene>
    <name evidence="10" type="ORF">V9T40_012043</name>
</gene>
<feature type="transmembrane region" description="Helical" evidence="8">
    <location>
        <begin position="67"/>
        <end position="87"/>
    </location>
</feature>
<dbReference type="Gene3D" id="1.10.287.70">
    <property type="match status" value="1"/>
</dbReference>
<keyword evidence="4 8" id="KW-1133">Transmembrane helix</keyword>
<keyword evidence="2" id="KW-0813">Transport</keyword>
<protein>
    <recommendedName>
        <fullName evidence="9">Ion transport domain-containing protein</fullName>
    </recommendedName>
</protein>
<accession>A0AAN9TJS3</accession>